<accession>A0ABR6KRU0</accession>
<organism evidence="2 3">
    <name type="scientific">Parabacteroides faecis</name>
    <dbReference type="NCBI Taxonomy" id="1217282"/>
    <lineage>
        <taxon>Bacteria</taxon>
        <taxon>Pseudomonadati</taxon>
        <taxon>Bacteroidota</taxon>
        <taxon>Bacteroidia</taxon>
        <taxon>Bacteroidales</taxon>
        <taxon>Tannerellaceae</taxon>
        <taxon>Parabacteroides</taxon>
    </lineage>
</organism>
<feature type="transmembrane region" description="Helical" evidence="1">
    <location>
        <begin position="12"/>
        <end position="33"/>
    </location>
</feature>
<protein>
    <recommendedName>
        <fullName evidence="4">LapA family protein</fullName>
    </recommendedName>
</protein>
<dbReference type="RefSeq" id="WP_122354433.1">
    <property type="nucleotide sequence ID" value="NZ_BMPB01000008.1"/>
</dbReference>
<comment type="caution">
    <text evidence="2">The sequence shown here is derived from an EMBL/GenBank/DDBJ whole genome shotgun (WGS) entry which is preliminary data.</text>
</comment>
<dbReference type="Proteomes" id="UP000533637">
    <property type="component" value="Unassembled WGS sequence"/>
</dbReference>
<name>A0ABR6KRU0_9BACT</name>
<proteinExistence type="predicted"/>
<sequence>MLSLLLSTLEMMALTFIIGFIVAGVIKIIAAWADSLEFHHSNSDEMVQFSKLNKLRAKIGDILGLDVVNENEEDPVDDEREEFRRGVNSDLLHIKPSGYYHGVSHGASHLDLMDYYYPQDTRIMYLKKKEQMIRKNNTNNKENPSTEK</sequence>
<keyword evidence="1" id="KW-0472">Membrane</keyword>
<evidence type="ECO:0000313" key="2">
    <source>
        <dbReference type="EMBL" id="MBB4623607.1"/>
    </source>
</evidence>
<reference evidence="2 3" key="1">
    <citation type="submission" date="2020-08" db="EMBL/GenBank/DDBJ databases">
        <title>Genomic Encyclopedia of Type Strains, Phase IV (KMG-IV): sequencing the most valuable type-strain genomes for metagenomic binning, comparative biology and taxonomic classification.</title>
        <authorList>
            <person name="Goeker M."/>
        </authorList>
    </citation>
    <scope>NUCLEOTIDE SEQUENCE [LARGE SCALE GENOMIC DNA]</scope>
    <source>
        <strain evidence="2 3">DSM 102983</strain>
    </source>
</reference>
<evidence type="ECO:0000313" key="3">
    <source>
        <dbReference type="Proteomes" id="UP000533637"/>
    </source>
</evidence>
<dbReference type="EMBL" id="JACHOC010000007">
    <property type="protein sequence ID" value="MBB4623607.1"/>
    <property type="molecule type" value="Genomic_DNA"/>
</dbReference>
<keyword evidence="1" id="KW-1133">Transmembrane helix</keyword>
<keyword evidence="3" id="KW-1185">Reference proteome</keyword>
<keyword evidence="1" id="KW-0812">Transmembrane</keyword>
<evidence type="ECO:0008006" key="4">
    <source>
        <dbReference type="Google" id="ProtNLM"/>
    </source>
</evidence>
<gene>
    <name evidence="2" type="ORF">GGQ57_003523</name>
</gene>
<evidence type="ECO:0000256" key="1">
    <source>
        <dbReference type="SAM" id="Phobius"/>
    </source>
</evidence>